<dbReference type="KEGG" id="rci:RCIX2336"/>
<dbReference type="InterPro" id="IPR036388">
    <property type="entry name" value="WH-like_DNA-bd_sf"/>
</dbReference>
<dbReference type="NCBIfam" id="NF033788">
    <property type="entry name" value="HTH_metalloreg"/>
    <property type="match status" value="1"/>
</dbReference>
<proteinExistence type="predicted"/>
<dbReference type="PANTHER" id="PTHR43132:SF6">
    <property type="entry name" value="HTH-TYPE TRANSCRIPTIONAL REPRESSOR CZRA"/>
    <property type="match status" value="1"/>
</dbReference>
<dbReference type="InterPro" id="IPR001845">
    <property type="entry name" value="HTH_ArsR_DNA-bd_dom"/>
</dbReference>
<dbReference type="PATRIC" id="fig|351160.9.peg.850"/>
<dbReference type="GeneID" id="5143122"/>
<evidence type="ECO:0000313" key="6">
    <source>
        <dbReference type="Proteomes" id="UP000000663"/>
    </source>
</evidence>
<dbReference type="Gene3D" id="1.10.10.10">
    <property type="entry name" value="Winged helix-like DNA-binding domain superfamily/Winged helix DNA-binding domain"/>
    <property type="match status" value="1"/>
</dbReference>
<dbReference type="PRINTS" id="PR00778">
    <property type="entry name" value="HTHARSR"/>
</dbReference>
<dbReference type="CDD" id="cd00090">
    <property type="entry name" value="HTH_ARSR"/>
    <property type="match status" value="1"/>
</dbReference>
<organism evidence="5 6">
    <name type="scientific">Methanocella arvoryzae (strain DSM 22066 / NBRC 105507 / MRE50)</name>
    <dbReference type="NCBI Taxonomy" id="351160"/>
    <lineage>
        <taxon>Archaea</taxon>
        <taxon>Methanobacteriati</taxon>
        <taxon>Methanobacteriota</taxon>
        <taxon>Stenosarchaea group</taxon>
        <taxon>Methanomicrobia</taxon>
        <taxon>Methanocellales</taxon>
        <taxon>Methanocellaceae</taxon>
        <taxon>Methanocella</taxon>
    </lineage>
</organism>
<dbReference type="EMBL" id="AM114193">
    <property type="protein sequence ID" value="CAJ37431.1"/>
    <property type="molecule type" value="Genomic_DNA"/>
</dbReference>
<keyword evidence="1" id="KW-0805">Transcription regulation</keyword>
<dbReference type="Proteomes" id="UP000000663">
    <property type="component" value="Chromosome"/>
</dbReference>
<dbReference type="OrthoDB" id="46231at2157"/>
<dbReference type="InterPro" id="IPR036390">
    <property type="entry name" value="WH_DNA-bd_sf"/>
</dbReference>
<evidence type="ECO:0000256" key="1">
    <source>
        <dbReference type="ARBA" id="ARBA00023015"/>
    </source>
</evidence>
<evidence type="ECO:0000313" key="5">
    <source>
        <dbReference type="EMBL" id="CAJ37431.1"/>
    </source>
</evidence>
<sequence>MFNNSHELIGPRSKGENAQAETLSAAAEIFKALGDVTRLRILDVLERREMKVQEIAAALGMTQSAISHQLGTLRTLRIVKARREGRSTFYSIDDGHVKQLFDLCVEHVAHG</sequence>
<accession>Q0W2G2</accession>
<dbReference type="AlphaFoldDB" id="Q0W2G2"/>
<evidence type="ECO:0000256" key="2">
    <source>
        <dbReference type="ARBA" id="ARBA00023125"/>
    </source>
</evidence>
<dbReference type="RefSeq" id="WP_012035150.1">
    <property type="nucleotide sequence ID" value="NC_009464.1"/>
</dbReference>
<name>Q0W2G2_METAR</name>
<dbReference type="GO" id="GO:0003700">
    <property type="term" value="F:DNA-binding transcription factor activity"/>
    <property type="evidence" value="ECO:0007669"/>
    <property type="project" value="InterPro"/>
</dbReference>
<dbReference type="GO" id="GO:0003677">
    <property type="term" value="F:DNA binding"/>
    <property type="evidence" value="ECO:0007669"/>
    <property type="project" value="UniProtKB-KW"/>
</dbReference>
<feature type="domain" description="HTH arsR-type" evidence="4">
    <location>
        <begin position="18"/>
        <end position="111"/>
    </location>
</feature>
<dbReference type="SMART" id="SM00418">
    <property type="entry name" value="HTH_ARSR"/>
    <property type="match status" value="1"/>
</dbReference>
<gene>
    <name evidence="5" type="ORF">RCIX2336</name>
</gene>
<keyword evidence="6" id="KW-1185">Reference proteome</keyword>
<keyword evidence="3" id="KW-0804">Transcription</keyword>
<keyword evidence="2" id="KW-0238">DNA-binding</keyword>
<dbReference type="InterPro" id="IPR051011">
    <property type="entry name" value="Metal_resp_trans_reg"/>
</dbReference>
<evidence type="ECO:0000256" key="3">
    <source>
        <dbReference type="ARBA" id="ARBA00023163"/>
    </source>
</evidence>
<protein>
    <submittedName>
        <fullName evidence="5">Transcription regulator (ArsR family)</fullName>
    </submittedName>
</protein>
<dbReference type="Pfam" id="PF01022">
    <property type="entry name" value="HTH_5"/>
    <property type="match status" value="1"/>
</dbReference>
<dbReference type="SUPFAM" id="SSF46785">
    <property type="entry name" value="Winged helix' DNA-binding domain"/>
    <property type="match status" value="1"/>
</dbReference>
<dbReference type="InterPro" id="IPR011991">
    <property type="entry name" value="ArsR-like_HTH"/>
</dbReference>
<evidence type="ECO:0000259" key="4">
    <source>
        <dbReference type="PROSITE" id="PS50987"/>
    </source>
</evidence>
<dbReference type="PANTHER" id="PTHR43132">
    <property type="entry name" value="ARSENICAL RESISTANCE OPERON REPRESSOR ARSR-RELATED"/>
    <property type="match status" value="1"/>
</dbReference>
<dbReference type="eggNOG" id="arCOG01681">
    <property type="taxonomic scope" value="Archaea"/>
</dbReference>
<dbReference type="STRING" id="351160.RCIX2336"/>
<reference evidence="5 6" key="1">
    <citation type="journal article" date="2006" name="Science">
        <title>Genome of rice cluster I archaea -- the key methane producers in the rice rhizosphere.</title>
        <authorList>
            <person name="Erkel C."/>
            <person name="Kube M."/>
            <person name="Reinhardt R."/>
            <person name="Liesack W."/>
        </authorList>
    </citation>
    <scope>NUCLEOTIDE SEQUENCE [LARGE SCALE GENOMIC DNA]</scope>
    <source>
        <strain evidence="6">DSM 22066 / NBRC 105507 / MRE50</strain>
    </source>
</reference>
<dbReference type="PROSITE" id="PS50987">
    <property type="entry name" value="HTH_ARSR_2"/>
    <property type="match status" value="1"/>
</dbReference>